<evidence type="ECO:0000313" key="2">
    <source>
        <dbReference type="EMBL" id="BAM90310.1"/>
    </source>
</evidence>
<protein>
    <submittedName>
        <fullName evidence="2">Uncharacterized protein</fullName>
    </submittedName>
</protein>
<accession>M4ZVE2</accession>
<dbReference type="Proteomes" id="UP000011841">
    <property type="component" value="Chromosome"/>
</dbReference>
<dbReference type="HOGENOM" id="CLU_2951202_0_0_5"/>
<proteinExistence type="predicted"/>
<evidence type="ECO:0000313" key="3">
    <source>
        <dbReference type="Proteomes" id="UP000011841"/>
    </source>
</evidence>
<reference evidence="2 3" key="1">
    <citation type="journal article" date="2013" name="Appl. Environ. Microbiol.">
        <title>Genome analysis suggests that the soil oligotrophic bacterium Agromonas oligotrophica (Bradyrhizobium oligotrophicum) is a nitrogen-fixing symbiont of Aeschynomene indica.</title>
        <authorList>
            <person name="Okubo T."/>
            <person name="Fukushima S."/>
            <person name="Itakura M."/>
            <person name="Oshima K."/>
            <person name="Longtonglang A."/>
            <person name="Teaumroong N."/>
            <person name="Mitsui H."/>
            <person name="Hattori M."/>
            <person name="Hattori R."/>
            <person name="Hattori T."/>
            <person name="Minamisawa K."/>
        </authorList>
    </citation>
    <scope>NUCLEOTIDE SEQUENCE [LARGE SCALE GENOMIC DNA]</scope>
    <source>
        <strain evidence="2 3">S58</strain>
    </source>
</reference>
<sequence>MSGFDGVWSEAPLNTSLQTLVKVHNPDPEYGSIRNADSGMITITTDPARPLPAPAPHRR</sequence>
<gene>
    <name evidence="2" type="ORF">S58_43250</name>
</gene>
<feature type="region of interest" description="Disordered" evidence="1">
    <location>
        <begin position="25"/>
        <end position="59"/>
    </location>
</feature>
<organism evidence="2 3">
    <name type="scientific">Bradyrhizobium oligotrophicum S58</name>
    <dbReference type="NCBI Taxonomy" id="1245469"/>
    <lineage>
        <taxon>Bacteria</taxon>
        <taxon>Pseudomonadati</taxon>
        <taxon>Pseudomonadota</taxon>
        <taxon>Alphaproteobacteria</taxon>
        <taxon>Hyphomicrobiales</taxon>
        <taxon>Nitrobacteraceae</taxon>
        <taxon>Bradyrhizobium</taxon>
    </lineage>
</organism>
<dbReference type="AlphaFoldDB" id="M4ZVE2"/>
<dbReference type="KEGG" id="aol:S58_43250"/>
<keyword evidence="3" id="KW-1185">Reference proteome</keyword>
<feature type="compositionally biased region" description="Pro residues" evidence="1">
    <location>
        <begin position="49"/>
        <end position="59"/>
    </location>
</feature>
<evidence type="ECO:0000256" key="1">
    <source>
        <dbReference type="SAM" id="MobiDB-lite"/>
    </source>
</evidence>
<name>M4ZVE2_9BRAD</name>
<dbReference type="EMBL" id="AP012603">
    <property type="protein sequence ID" value="BAM90310.1"/>
    <property type="molecule type" value="Genomic_DNA"/>
</dbReference>